<evidence type="ECO:0000256" key="2">
    <source>
        <dbReference type="ARBA" id="ARBA00023002"/>
    </source>
</evidence>
<dbReference type="InterPro" id="IPR002347">
    <property type="entry name" value="SDR_fam"/>
</dbReference>
<organism evidence="3 4">
    <name type="scientific">Setomelanomma holmii</name>
    <dbReference type="NCBI Taxonomy" id="210430"/>
    <lineage>
        <taxon>Eukaryota</taxon>
        <taxon>Fungi</taxon>
        <taxon>Dikarya</taxon>
        <taxon>Ascomycota</taxon>
        <taxon>Pezizomycotina</taxon>
        <taxon>Dothideomycetes</taxon>
        <taxon>Pleosporomycetidae</taxon>
        <taxon>Pleosporales</taxon>
        <taxon>Pleosporineae</taxon>
        <taxon>Phaeosphaeriaceae</taxon>
        <taxon>Setomelanomma</taxon>
    </lineage>
</organism>
<dbReference type="CDD" id="cd05233">
    <property type="entry name" value="SDR_c"/>
    <property type="match status" value="1"/>
</dbReference>
<dbReference type="Gene3D" id="3.40.50.720">
    <property type="entry name" value="NAD(P)-binding Rossmann-like Domain"/>
    <property type="match status" value="1"/>
</dbReference>
<reference evidence="3" key="1">
    <citation type="journal article" date="2020" name="Stud. Mycol.">
        <title>101 Dothideomycetes genomes: a test case for predicting lifestyles and emergence of pathogens.</title>
        <authorList>
            <person name="Haridas S."/>
            <person name="Albert R."/>
            <person name="Binder M."/>
            <person name="Bloem J."/>
            <person name="Labutti K."/>
            <person name="Salamov A."/>
            <person name="Andreopoulos B."/>
            <person name="Baker S."/>
            <person name="Barry K."/>
            <person name="Bills G."/>
            <person name="Bluhm B."/>
            <person name="Cannon C."/>
            <person name="Castanera R."/>
            <person name="Culley D."/>
            <person name="Daum C."/>
            <person name="Ezra D."/>
            <person name="Gonzalez J."/>
            <person name="Henrissat B."/>
            <person name="Kuo A."/>
            <person name="Liang C."/>
            <person name="Lipzen A."/>
            <person name="Lutzoni F."/>
            <person name="Magnuson J."/>
            <person name="Mondo S."/>
            <person name="Nolan M."/>
            <person name="Ohm R."/>
            <person name="Pangilinan J."/>
            <person name="Park H.-J."/>
            <person name="Ramirez L."/>
            <person name="Alfaro M."/>
            <person name="Sun H."/>
            <person name="Tritt A."/>
            <person name="Yoshinaga Y."/>
            <person name="Zwiers L.-H."/>
            <person name="Turgeon B."/>
            <person name="Goodwin S."/>
            <person name="Spatafora J."/>
            <person name="Crous P."/>
            <person name="Grigoriev I."/>
        </authorList>
    </citation>
    <scope>NUCLEOTIDE SEQUENCE</scope>
    <source>
        <strain evidence="3">CBS 110217</strain>
    </source>
</reference>
<gene>
    <name evidence="3" type="ORF">EK21DRAFT_70419</name>
</gene>
<dbReference type="Proteomes" id="UP000799777">
    <property type="component" value="Unassembled WGS sequence"/>
</dbReference>
<name>A0A9P4LLK3_9PLEO</name>
<dbReference type="InterPro" id="IPR036291">
    <property type="entry name" value="NAD(P)-bd_dom_sf"/>
</dbReference>
<comment type="similarity">
    <text evidence="1">Belongs to the short-chain dehydrogenases/reductases (SDR) family.</text>
</comment>
<evidence type="ECO:0000313" key="3">
    <source>
        <dbReference type="EMBL" id="KAF2028079.1"/>
    </source>
</evidence>
<dbReference type="GO" id="GO:0016616">
    <property type="term" value="F:oxidoreductase activity, acting on the CH-OH group of donors, NAD or NADP as acceptor"/>
    <property type="evidence" value="ECO:0007669"/>
    <property type="project" value="TreeGrafter"/>
</dbReference>
<dbReference type="Pfam" id="PF00106">
    <property type="entry name" value="adh_short"/>
    <property type="match status" value="1"/>
</dbReference>
<dbReference type="PANTHER" id="PTHR42760:SF37">
    <property type="entry name" value="CLAVALDEHYDE DEHYDROGENASE"/>
    <property type="match status" value="1"/>
</dbReference>
<proteinExistence type="inferred from homology"/>
<evidence type="ECO:0000256" key="1">
    <source>
        <dbReference type="ARBA" id="ARBA00006484"/>
    </source>
</evidence>
<evidence type="ECO:0000313" key="4">
    <source>
        <dbReference type="Proteomes" id="UP000799777"/>
    </source>
</evidence>
<dbReference type="AlphaFoldDB" id="A0A9P4LLK3"/>
<keyword evidence="4" id="KW-1185">Reference proteome</keyword>
<dbReference type="PANTHER" id="PTHR42760">
    <property type="entry name" value="SHORT-CHAIN DEHYDROGENASES/REDUCTASES FAMILY MEMBER"/>
    <property type="match status" value="1"/>
</dbReference>
<sequence length="305" mass="32408">MAPRPLDPADPDMHTKAMCLTSVYHKTPYPALSSAQPIAKGKYVLITGASQGLGYHMAKAWAKGGAAGIAICARTSARLEPVVAEIKSINPDTETLAMACDTTKPSQVEALFTVTKEKFGKLDVVIANVGAGSRGLNVGEADPEQWWNDMATNLRSAHLTSHYFIATFGPAPIGTLITLTSGAAGIVPPGLSSYGIAKQACIRLAEFLDAEHPTLRVFALDPGIVRTVAMMPSFVLYAVIEPELVGQFSVWLASEKSEGLRGGFANVAWDVEELEEYGELIRKTGLVKSKFLAGVTGQEGGAFKK</sequence>
<protein>
    <submittedName>
        <fullName evidence="3">NAD(P)-binding protein</fullName>
    </submittedName>
</protein>
<keyword evidence="2" id="KW-0560">Oxidoreductase</keyword>
<dbReference type="PRINTS" id="PR00081">
    <property type="entry name" value="GDHRDH"/>
</dbReference>
<dbReference type="SUPFAM" id="SSF51735">
    <property type="entry name" value="NAD(P)-binding Rossmann-fold domains"/>
    <property type="match status" value="1"/>
</dbReference>
<comment type="caution">
    <text evidence="3">The sequence shown here is derived from an EMBL/GenBank/DDBJ whole genome shotgun (WGS) entry which is preliminary data.</text>
</comment>
<dbReference type="OrthoDB" id="1933717at2759"/>
<dbReference type="EMBL" id="ML978217">
    <property type="protein sequence ID" value="KAF2028079.1"/>
    <property type="molecule type" value="Genomic_DNA"/>
</dbReference>
<accession>A0A9P4LLK3</accession>